<accession>A0A409YT58</accession>
<keyword evidence="3" id="KW-1185">Reference proteome</keyword>
<keyword evidence="1" id="KW-0732">Signal</keyword>
<evidence type="ECO:0000313" key="2">
    <source>
        <dbReference type="EMBL" id="PPR06207.1"/>
    </source>
</evidence>
<evidence type="ECO:0000313" key="3">
    <source>
        <dbReference type="Proteomes" id="UP000284842"/>
    </source>
</evidence>
<feature type="signal peptide" evidence="1">
    <location>
        <begin position="1"/>
        <end position="20"/>
    </location>
</feature>
<reference evidence="2 3" key="1">
    <citation type="journal article" date="2018" name="Evol. Lett.">
        <title>Horizontal gene cluster transfer increased hallucinogenic mushroom diversity.</title>
        <authorList>
            <person name="Reynolds H.T."/>
            <person name="Vijayakumar V."/>
            <person name="Gluck-Thaler E."/>
            <person name="Korotkin H.B."/>
            <person name="Matheny P.B."/>
            <person name="Slot J.C."/>
        </authorList>
    </citation>
    <scope>NUCLEOTIDE SEQUENCE [LARGE SCALE GENOMIC DNA]</scope>
    <source>
        <strain evidence="2 3">2629</strain>
    </source>
</reference>
<name>A0A409YT58_9AGAR</name>
<protein>
    <submittedName>
        <fullName evidence="2">Uncharacterized protein</fullName>
    </submittedName>
</protein>
<evidence type="ECO:0000256" key="1">
    <source>
        <dbReference type="SAM" id="SignalP"/>
    </source>
</evidence>
<gene>
    <name evidence="2" type="ORF">CVT24_000652</name>
</gene>
<sequence length="67" mass="6917">MKISLALFAILSALPVVVMGSPSSSAADLLEKRVICSPPSVPFTVMATPTASGEVLQKRVICELACA</sequence>
<dbReference type="Proteomes" id="UP000284842">
    <property type="component" value="Unassembled WGS sequence"/>
</dbReference>
<feature type="chain" id="PRO_5019469285" evidence="1">
    <location>
        <begin position="21"/>
        <end position="67"/>
    </location>
</feature>
<proteinExistence type="predicted"/>
<comment type="caution">
    <text evidence="2">The sequence shown here is derived from an EMBL/GenBank/DDBJ whole genome shotgun (WGS) entry which is preliminary data.</text>
</comment>
<dbReference type="EMBL" id="NHTK01000693">
    <property type="protein sequence ID" value="PPR06207.1"/>
    <property type="molecule type" value="Genomic_DNA"/>
</dbReference>
<dbReference type="InParanoid" id="A0A409YT58"/>
<organism evidence="2 3">
    <name type="scientific">Panaeolus cyanescens</name>
    <dbReference type="NCBI Taxonomy" id="181874"/>
    <lineage>
        <taxon>Eukaryota</taxon>
        <taxon>Fungi</taxon>
        <taxon>Dikarya</taxon>
        <taxon>Basidiomycota</taxon>
        <taxon>Agaricomycotina</taxon>
        <taxon>Agaricomycetes</taxon>
        <taxon>Agaricomycetidae</taxon>
        <taxon>Agaricales</taxon>
        <taxon>Agaricineae</taxon>
        <taxon>Galeropsidaceae</taxon>
        <taxon>Panaeolus</taxon>
    </lineage>
</organism>
<dbReference type="AlphaFoldDB" id="A0A409YT58"/>